<reference evidence="1 2" key="3">
    <citation type="submission" date="2019-11" db="EMBL/GenBank/DDBJ databases">
        <title>A de novo genome assembly of a pear dwarfing rootstock.</title>
        <authorList>
            <person name="Wang F."/>
            <person name="Wang J."/>
            <person name="Li S."/>
            <person name="Zhang Y."/>
            <person name="Fang M."/>
            <person name="Ma L."/>
            <person name="Zhao Y."/>
            <person name="Jiang S."/>
        </authorList>
    </citation>
    <scope>NUCLEOTIDE SEQUENCE [LARGE SCALE GENOMIC DNA]</scope>
    <source>
        <strain evidence="1">S2</strain>
        <tissue evidence="1">Leaf</tissue>
    </source>
</reference>
<evidence type="ECO:0000313" key="2">
    <source>
        <dbReference type="Proteomes" id="UP000327157"/>
    </source>
</evidence>
<organism evidence="1 2">
    <name type="scientific">Pyrus ussuriensis x Pyrus communis</name>
    <dbReference type="NCBI Taxonomy" id="2448454"/>
    <lineage>
        <taxon>Eukaryota</taxon>
        <taxon>Viridiplantae</taxon>
        <taxon>Streptophyta</taxon>
        <taxon>Embryophyta</taxon>
        <taxon>Tracheophyta</taxon>
        <taxon>Spermatophyta</taxon>
        <taxon>Magnoliopsida</taxon>
        <taxon>eudicotyledons</taxon>
        <taxon>Gunneridae</taxon>
        <taxon>Pentapetalae</taxon>
        <taxon>rosids</taxon>
        <taxon>fabids</taxon>
        <taxon>Rosales</taxon>
        <taxon>Rosaceae</taxon>
        <taxon>Amygdaloideae</taxon>
        <taxon>Maleae</taxon>
        <taxon>Pyrus</taxon>
    </lineage>
</organism>
<comment type="caution">
    <text evidence="1">The sequence shown here is derived from an EMBL/GenBank/DDBJ whole genome shotgun (WGS) entry which is preliminary data.</text>
</comment>
<evidence type="ECO:0000313" key="1">
    <source>
        <dbReference type="EMBL" id="KAB2626833.1"/>
    </source>
</evidence>
<dbReference type="AlphaFoldDB" id="A0A5N5HJQ9"/>
<dbReference type="Proteomes" id="UP000327157">
    <property type="component" value="Chromosome 2"/>
</dbReference>
<sequence length="99" mass="11333">MLASERSSWDAGRSIIQSDLDAIRQKVSHVKKFQVEAFQQNKVDLTKMQKLYKEATIQEYSQGYPNVYKGQDHREGWNTVSLLGEIRETGLPIPSSFVT</sequence>
<proteinExistence type="predicted"/>
<dbReference type="EMBL" id="SMOL01000157">
    <property type="protein sequence ID" value="KAB2626833.1"/>
    <property type="molecule type" value="Genomic_DNA"/>
</dbReference>
<reference evidence="1 2" key="1">
    <citation type="submission" date="2019-09" db="EMBL/GenBank/DDBJ databases">
        <authorList>
            <person name="Ou C."/>
        </authorList>
    </citation>
    <scope>NUCLEOTIDE SEQUENCE [LARGE SCALE GENOMIC DNA]</scope>
    <source>
        <strain evidence="1">S2</strain>
        <tissue evidence="1">Leaf</tissue>
    </source>
</reference>
<protein>
    <submittedName>
        <fullName evidence="1">Uncharacterized protein</fullName>
    </submittedName>
</protein>
<reference evidence="2" key="2">
    <citation type="submission" date="2019-10" db="EMBL/GenBank/DDBJ databases">
        <title>A de novo genome assembly of a pear dwarfing rootstock.</title>
        <authorList>
            <person name="Wang F."/>
            <person name="Wang J."/>
            <person name="Li S."/>
            <person name="Zhang Y."/>
            <person name="Fang M."/>
            <person name="Ma L."/>
            <person name="Zhao Y."/>
            <person name="Jiang S."/>
        </authorList>
    </citation>
    <scope>NUCLEOTIDE SEQUENCE [LARGE SCALE GENOMIC DNA]</scope>
</reference>
<gene>
    <name evidence="1" type="ORF">D8674_020451</name>
</gene>
<name>A0A5N5HJQ9_9ROSA</name>
<keyword evidence="2" id="KW-1185">Reference proteome</keyword>
<accession>A0A5N5HJQ9</accession>